<comment type="caution">
    <text evidence="2">The sequence shown here is derived from an EMBL/GenBank/DDBJ whole genome shotgun (WGS) entry which is preliminary data.</text>
</comment>
<dbReference type="Proteomes" id="UP000283469">
    <property type="component" value="Unassembled WGS sequence"/>
</dbReference>
<feature type="region of interest" description="Disordered" evidence="1">
    <location>
        <begin position="1"/>
        <end position="26"/>
    </location>
</feature>
<dbReference type="EMBL" id="QVRA01000002">
    <property type="protein sequence ID" value="RJG57095.1"/>
    <property type="molecule type" value="Genomic_DNA"/>
</dbReference>
<reference evidence="2 3" key="1">
    <citation type="submission" date="2018-08" db="EMBL/GenBank/DDBJ databases">
        <title>Sphingobium sp. EO9.</title>
        <authorList>
            <person name="Park Y."/>
            <person name="Kim K.H."/>
            <person name="Jeon C.O."/>
        </authorList>
    </citation>
    <scope>NUCLEOTIDE SEQUENCE [LARGE SCALE GENOMIC DNA]</scope>
    <source>
        <strain evidence="2 3">EO9</strain>
    </source>
</reference>
<dbReference type="AlphaFoldDB" id="A0A418YWW1"/>
<organism evidence="2 3">
    <name type="scientific">Sphingobium terrigena</name>
    <dbReference type="NCBI Taxonomy" id="2304063"/>
    <lineage>
        <taxon>Bacteria</taxon>
        <taxon>Pseudomonadati</taxon>
        <taxon>Pseudomonadota</taxon>
        <taxon>Alphaproteobacteria</taxon>
        <taxon>Sphingomonadales</taxon>
        <taxon>Sphingomonadaceae</taxon>
        <taxon>Sphingobium</taxon>
    </lineage>
</organism>
<protein>
    <submittedName>
        <fullName evidence="2">Uncharacterized protein</fullName>
    </submittedName>
</protein>
<sequence>MSVLHPFVSSPSTACKGRRSGQAKVEKRPALCQTFLDTLETNGCWLRRATITPPPARNSTPPATRPAGHRRSGRPATGAGRRSA</sequence>
<evidence type="ECO:0000313" key="3">
    <source>
        <dbReference type="Proteomes" id="UP000283469"/>
    </source>
</evidence>
<feature type="region of interest" description="Disordered" evidence="1">
    <location>
        <begin position="49"/>
        <end position="84"/>
    </location>
</feature>
<accession>A0A418YWW1</accession>
<evidence type="ECO:0000313" key="2">
    <source>
        <dbReference type="EMBL" id="RJG57095.1"/>
    </source>
</evidence>
<proteinExistence type="predicted"/>
<gene>
    <name evidence="2" type="ORF">D0Z70_02405</name>
</gene>
<evidence type="ECO:0000256" key="1">
    <source>
        <dbReference type="SAM" id="MobiDB-lite"/>
    </source>
</evidence>
<name>A0A418YWW1_9SPHN</name>
<keyword evidence="3" id="KW-1185">Reference proteome</keyword>